<dbReference type="Proteomes" id="UP000031258">
    <property type="component" value="Unassembled WGS sequence"/>
</dbReference>
<sequence length="254" mass="29695">MKNNEKHTNQEQPNLKKRVSWADSIEDNEGKTLRLRKKAKVSHEPESTSPAQKSLKNYFAQMFSNGRYDVIRQEWENHIARHPRIIELKELYGEDSEEVFKMGKNIIGKLLCLDNYSMLRWVGANCNIEAFKLITEMSATKYLQRMVRYDDYMAFRLFIDRAFIDEYKATYESLKYIEGFKLFIEIDNNVINSLCKSLGITESIKADFNTALKELGLKQLIEDNKENNSPNHINSFTQRIFNTAADGVKITRQL</sequence>
<accession>A0A0C1QF58</accession>
<dbReference type="STRING" id="86105.NF27_JF00670"/>
<evidence type="ECO:0000256" key="1">
    <source>
        <dbReference type="SAM" id="MobiDB-lite"/>
    </source>
</evidence>
<feature type="region of interest" description="Disordered" evidence="1">
    <location>
        <begin position="1"/>
        <end position="51"/>
    </location>
</feature>
<dbReference type="EMBL" id="JSWE01000223">
    <property type="protein sequence ID" value="KIE04189.1"/>
    <property type="molecule type" value="Genomic_DNA"/>
</dbReference>
<dbReference type="OrthoDB" id="9803035at2"/>
<reference evidence="2 3" key="1">
    <citation type="submission" date="2014-11" db="EMBL/GenBank/DDBJ databases">
        <title>A Rickettsiales Symbiont of Amoebae With Ancient Features.</title>
        <authorList>
            <person name="Schulz F."/>
            <person name="Martijn J."/>
            <person name="Wascher F."/>
            <person name="Kostanjsek R."/>
            <person name="Ettema T.J."/>
            <person name="Horn M."/>
        </authorList>
    </citation>
    <scope>NUCLEOTIDE SEQUENCE [LARGE SCALE GENOMIC DNA]</scope>
    <source>
        <strain evidence="2 3">UWC36</strain>
    </source>
</reference>
<name>A0A0C1QF58_9RICK</name>
<keyword evidence="3" id="KW-1185">Reference proteome</keyword>
<evidence type="ECO:0000313" key="3">
    <source>
        <dbReference type="Proteomes" id="UP000031258"/>
    </source>
</evidence>
<evidence type="ECO:0000313" key="2">
    <source>
        <dbReference type="EMBL" id="KIE04189.1"/>
    </source>
</evidence>
<comment type="caution">
    <text evidence="2">The sequence shown here is derived from an EMBL/GenBank/DDBJ whole genome shotgun (WGS) entry which is preliminary data.</text>
</comment>
<organism evidence="2 3">
    <name type="scientific">Candidatus Jidaibacter acanthamoebae</name>
    <dbReference type="NCBI Taxonomy" id="86105"/>
    <lineage>
        <taxon>Bacteria</taxon>
        <taxon>Pseudomonadati</taxon>
        <taxon>Pseudomonadota</taxon>
        <taxon>Alphaproteobacteria</taxon>
        <taxon>Rickettsiales</taxon>
        <taxon>Candidatus Midichloriaceae</taxon>
        <taxon>Candidatus Jidaibacter</taxon>
    </lineage>
</organism>
<protein>
    <submittedName>
        <fullName evidence="2">Uncharacterized protein</fullName>
    </submittedName>
</protein>
<proteinExistence type="predicted"/>
<dbReference type="AlphaFoldDB" id="A0A0C1QF58"/>
<gene>
    <name evidence="2" type="ORF">NF27_JF00670</name>
</gene>
<dbReference type="RefSeq" id="WP_039459402.1">
    <property type="nucleotide sequence ID" value="NZ_JSWE01000223.1"/>
</dbReference>